<organism evidence="1 2">
    <name type="scientific">Trifolium pratense</name>
    <name type="common">Red clover</name>
    <dbReference type="NCBI Taxonomy" id="57577"/>
    <lineage>
        <taxon>Eukaryota</taxon>
        <taxon>Viridiplantae</taxon>
        <taxon>Streptophyta</taxon>
        <taxon>Embryophyta</taxon>
        <taxon>Tracheophyta</taxon>
        <taxon>Spermatophyta</taxon>
        <taxon>Magnoliopsida</taxon>
        <taxon>eudicotyledons</taxon>
        <taxon>Gunneridae</taxon>
        <taxon>Pentapetalae</taxon>
        <taxon>rosids</taxon>
        <taxon>fabids</taxon>
        <taxon>Fabales</taxon>
        <taxon>Fabaceae</taxon>
        <taxon>Papilionoideae</taxon>
        <taxon>50 kb inversion clade</taxon>
        <taxon>NPAAA clade</taxon>
        <taxon>Hologalegina</taxon>
        <taxon>IRL clade</taxon>
        <taxon>Trifolieae</taxon>
        <taxon>Trifolium</taxon>
    </lineage>
</organism>
<accession>A0ACB0MBT1</accession>
<dbReference type="Proteomes" id="UP001177021">
    <property type="component" value="Unassembled WGS sequence"/>
</dbReference>
<dbReference type="EMBL" id="CASHSV030000823">
    <property type="protein sequence ID" value="CAJ2677888.1"/>
    <property type="molecule type" value="Genomic_DNA"/>
</dbReference>
<keyword evidence="2" id="KW-1185">Reference proteome</keyword>
<protein>
    <submittedName>
        <fullName evidence="1">Uncharacterized protein</fullName>
    </submittedName>
</protein>
<proteinExistence type="predicted"/>
<reference evidence="1" key="1">
    <citation type="submission" date="2023-10" db="EMBL/GenBank/DDBJ databases">
        <authorList>
            <person name="Rodriguez Cubillos JULIANA M."/>
            <person name="De Vega J."/>
        </authorList>
    </citation>
    <scope>NUCLEOTIDE SEQUENCE</scope>
</reference>
<name>A0ACB0MBT1_TRIPR</name>
<gene>
    <name evidence="1" type="ORF">MILVUS5_LOCUS40294</name>
</gene>
<evidence type="ECO:0000313" key="2">
    <source>
        <dbReference type="Proteomes" id="UP001177021"/>
    </source>
</evidence>
<sequence>MARKFESVKDISDAKDLWKISVKVKEKWTNVKDGKESTELLVVDEKGDDISVFIPNELHQKFEKDIPISVNNTYTMQNFQVTKNDDQFKTSSHDYKLRFNGGTLVKDVNVHQIPDAVTKLKPFSEIVNQNFREDLLYDIVGLVDQIGYSQSMSGTRKVQVNLTLRDLSNIPIACTLWENYAAKFFNVQNQAKGDPIIVLMKYAKIRKEGKWPLTISNTWSTTKLFINEEVPEIVEFKKSLIAGIESGTVDRFAETPSQMMSQSYGSSQYTPQQIFMHNSEIMPLRKIVQLPQETKCVTIVNTIKVKPTKYGWYYLTCFKCPKQCFGEAPPYKCGDQHETQTEILRYKLDVEVGDGQAKATFVFWDRECEHLIGKSALVLRSEMLADGIHDPLDYPEDIDLIAGKTLAVKVKWQPKWKTGSVIQINQADDFINEITSQFPPTDVPQGLVKAVAKKLAIEDISTAESVPPNIFEVEAEVEISLSASDEIDPLIFEMKTPSKRSSNDLTSTSQDAEVEDLIGEKASSTKLLKVGGKAAGKKGLKIPKKEK</sequence>
<comment type="caution">
    <text evidence="1">The sequence shown here is derived from an EMBL/GenBank/DDBJ whole genome shotgun (WGS) entry which is preliminary data.</text>
</comment>
<evidence type="ECO:0000313" key="1">
    <source>
        <dbReference type="EMBL" id="CAJ2677888.1"/>
    </source>
</evidence>